<feature type="compositionally biased region" description="Basic and acidic residues" evidence="1">
    <location>
        <begin position="75"/>
        <end position="85"/>
    </location>
</feature>
<protein>
    <submittedName>
        <fullName evidence="2">Uncharacterized protein</fullName>
    </submittedName>
</protein>
<feature type="region of interest" description="Disordered" evidence="1">
    <location>
        <begin position="1"/>
        <end position="132"/>
    </location>
</feature>
<evidence type="ECO:0000313" key="2">
    <source>
        <dbReference type="EMBL" id="MCI35813.1"/>
    </source>
</evidence>
<evidence type="ECO:0000313" key="3">
    <source>
        <dbReference type="Proteomes" id="UP000265520"/>
    </source>
</evidence>
<accession>A0A392RGT5</accession>
<feature type="non-terminal residue" evidence="2">
    <location>
        <position position="132"/>
    </location>
</feature>
<proteinExistence type="predicted"/>
<feature type="compositionally biased region" description="Polar residues" evidence="1">
    <location>
        <begin position="34"/>
        <end position="54"/>
    </location>
</feature>
<comment type="caution">
    <text evidence="2">The sequence shown here is derived from an EMBL/GenBank/DDBJ whole genome shotgun (WGS) entry which is preliminary data.</text>
</comment>
<evidence type="ECO:0000256" key="1">
    <source>
        <dbReference type="SAM" id="MobiDB-lite"/>
    </source>
</evidence>
<dbReference type="EMBL" id="LXQA010227353">
    <property type="protein sequence ID" value="MCI35813.1"/>
    <property type="molecule type" value="Genomic_DNA"/>
</dbReference>
<dbReference type="Proteomes" id="UP000265520">
    <property type="component" value="Unassembled WGS sequence"/>
</dbReference>
<dbReference type="AlphaFoldDB" id="A0A392RGT5"/>
<sequence length="132" mass="14253">MKEKTITPDAAQDVEASEDQTNPNVAQDVGASKDLSNPNAATITESFGSSSEFDASTEEEVQKNGGTPEVVVDSEPEKSKEKEVSVDDDVTESEKIATEGHTMINLDDLETDEDPQSKPVQKGVGRRLRSRT</sequence>
<reference evidence="2 3" key="1">
    <citation type="journal article" date="2018" name="Front. Plant Sci.">
        <title>Red Clover (Trifolium pratense) and Zigzag Clover (T. medium) - A Picture of Genomic Similarities and Differences.</title>
        <authorList>
            <person name="Dluhosova J."/>
            <person name="Istvanek J."/>
            <person name="Nedelnik J."/>
            <person name="Repkova J."/>
        </authorList>
    </citation>
    <scope>NUCLEOTIDE SEQUENCE [LARGE SCALE GENOMIC DNA]</scope>
    <source>
        <strain evidence="3">cv. 10/8</strain>
        <tissue evidence="2">Leaf</tissue>
    </source>
</reference>
<keyword evidence="3" id="KW-1185">Reference proteome</keyword>
<name>A0A392RGT5_9FABA</name>
<organism evidence="2 3">
    <name type="scientific">Trifolium medium</name>
    <dbReference type="NCBI Taxonomy" id="97028"/>
    <lineage>
        <taxon>Eukaryota</taxon>
        <taxon>Viridiplantae</taxon>
        <taxon>Streptophyta</taxon>
        <taxon>Embryophyta</taxon>
        <taxon>Tracheophyta</taxon>
        <taxon>Spermatophyta</taxon>
        <taxon>Magnoliopsida</taxon>
        <taxon>eudicotyledons</taxon>
        <taxon>Gunneridae</taxon>
        <taxon>Pentapetalae</taxon>
        <taxon>rosids</taxon>
        <taxon>fabids</taxon>
        <taxon>Fabales</taxon>
        <taxon>Fabaceae</taxon>
        <taxon>Papilionoideae</taxon>
        <taxon>50 kb inversion clade</taxon>
        <taxon>NPAAA clade</taxon>
        <taxon>Hologalegina</taxon>
        <taxon>IRL clade</taxon>
        <taxon>Trifolieae</taxon>
        <taxon>Trifolium</taxon>
    </lineage>
</organism>